<dbReference type="Pfam" id="PF14488">
    <property type="entry name" value="DUF4434"/>
    <property type="match status" value="1"/>
</dbReference>
<evidence type="ECO:0000313" key="3">
    <source>
        <dbReference type="EMBL" id="GHD63203.1"/>
    </source>
</evidence>
<keyword evidence="4" id="KW-1185">Reference proteome</keyword>
<feature type="chain" id="PRO_5045276474" description="DUF4434 domain-containing protein" evidence="1">
    <location>
        <begin position="20"/>
        <end position="303"/>
    </location>
</feature>
<evidence type="ECO:0000256" key="1">
    <source>
        <dbReference type="SAM" id="SignalP"/>
    </source>
</evidence>
<proteinExistence type="predicted"/>
<comment type="caution">
    <text evidence="3">The sequence shown here is derived from an EMBL/GenBank/DDBJ whole genome shotgun (WGS) entry which is preliminary data.</text>
</comment>
<evidence type="ECO:0000259" key="2">
    <source>
        <dbReference type="Pfam" id="PF14488"/>
    </source>
</evidence>
<keyword evidence="1" id="KW-0732">Signal</keyword>
<organism evidence="3 4">
    <name type="scientific">Jeongeupia chitinilytica</name>
    <dbReference type="NCBI Taxonomy" id="1041641"/>
    <lineage>
        <taxon>Bacteria</taxon>
        <taxon>Pseudomonadati</taxon>
        <taxon>Pseudomonadota</taxon>
        <taxon>Betaproteobacteria</taxon>
        <taxon>Neisseriales</taxon>
        <taxon>Chitinibacteraceae</taxon>
        <taxon>Jeongeupia</taxon>
    </lineage>
</organism>
<feature type="signal peptide" evidence="1">
    <location>
        <begin position="1"/>
        <end position="19"/>
    </location>
</feature>
<evidence type="ECO:0000313" key="4">
    <source>
        <dbReference type="Proteomes" id="UP000604737"/>
    </source>
</evidence>
<dbReference type="RefSeq" id="WP_189460412.1">
    <property type="nucleotide sequence ID" value="NZ_BMYO01000005.1"/>
</dbReference>
<feature type="domain" description="DUF4434" evidence="2">
    <location>
        <begin position="27"/>
        <end position="289"/>
    </location>
</feature>
<dbReference type="EMBL" id="BMYO01000005">
    <property type="protein sequence ID" value="GHD63203.1"/>
    <property type="molecule type" value="Genomic_DNA"/>
</dbReference>
<reference evidence="4" key="1">
    <citation type="journal article" date="2019" name="Int. J. Syst. Evol. Microbiol.">
        <title>The Global Catalogue of Microorganisms (GCM) 10K type strain sequencing project: providing services to taxonomists for standard genome sequencing and annotation.</title>
        <authorList>
            <consortium name="The Broad Institute Genomics Platform"/>
            <consortium name="The Broad Institute Genome Sequencing Center for Infectious Disease"/>
            <person name="Wu L."/>
            <person name="Ma J."/>
        </authorList>
    </citation>
    <scope>NUCLEOTIDE SEQUENCE [LARGE SCALE GENOMIC DNA]</scope>
    <source>
        <strain evidence="4">KCTC 23701</strain>
    </source>
</reference>
<dbReference type="Gene3D" id="3.20.20.80">
    <property type="entry name" value="Glycosidases"/>
    <property type="match status" value="1"/>
</dbReference>
<dbReference type="Proteomes" id="UP000604737">
    <property type="component" value="Unassembled WGS sequence"/>
</dbReference>
<name>A0ABQ3H0B9_9NEIS</name>
<dbReference type="InterPro" id="IPR027849">
    <property type="entry name" value="DUF4434"/>
</dbReference>
<protein>
    <recommendedName>
        <fullName evidence="2">DUF4434 domain-containing protein</fullName>
    </recommendedName>
</protein>
<accession>A0ABQ3H0B9</accession>
<sequence length="303" mass="33664">MKRLIRNALIVLMALPALAQAMTAIVYQPQLRDRDVPAASWPHIFEVARSQGFDTLVVQWTRHGDGFTVPADRDWLAARFDDAGKAGLKLVLGLSADPDFFIRQQQPVRVLDGYFRRLSRDDAVLAKYWAARLDPKLISGWYLAAEIDDARWRDADANAVLTKFLSDEARRLRSVLDRPVYASSFFVGNMAPATYASMIGQLGRDSGIRLWVQDGAGTGRLNVAERQVYLDAVSDRANDCQNTAGRGVVYELFIQTGDDTAFKAKPVPVAEARHILDKRAACGGDSVFFSLRYLPALNGVLPY</sequence>
<gene>
    <name evidence="3" type="ORF">GCM10007350_20180</name>
</gene>